<dbReference type="AlphaFoldDB" id="A0A830C4E3"/>
<dbReference type="GO" id="GO:0008289">
    <property type="term" value="F:lipid binding"/>
    <property type="evidence" value="ECO:0007669"/>
    <property type="project" value="UniProtKB-KW"/>
</dbReference>
<evidence type="ECO:0000313" key="6">
    <source>
        <dbReference type="Proteomes" id="UP000653305"/>
    </source>
</evidence>
<dbReference type="SUPFAM" id="SSF47699">
    <property type="entry name" value="Bifunctional inhibitor/lipid-transfer protein/seed storage 2S albumin"/>
    <property type="match status" value="1"/>
</dbReference>
<dbReference type="EMBL" id="BMAC01000211">
    <property type="protein sequence ID" value="GFP90195.1"/>
    <property type="molecule type" value="Genomic_DNA"/>
</dbReference>
<dbReference type="Gene3D" id="1.10.110.10">
    <property type="entry name" value="Plant lipid-transfer and hydrophobic proteins"/>
    <property type="match status" value="1"/>
</dbReference>
<protein>
    <submittedName>
        <fullName evidence="5">Non-specific lipid-transfer protein 3</fullName>
    </submittedName>
</protein>
<evidence type="ECO:0000259" key="4">
    <source>
        <dbReference type="Pfam" id="PF00234"/>
    </source>
</evidence>
<dbReference type="Proteomes" id="UP000653305">
    <property type="component" value="Unassembled WGS sequence"/>
</dbReference>
<accession>A0A830C4E3</accession>
<gene>
    <name evidence="5" type="ORF">PHJA_001163400</name>
</gene>
<dbReference type="PANTHER" id="PTHR33076">
    <property type="entry name" value="NON-SPECIFIC LIPID-TRANSFER PROTEIN 2-RELATED"/>
    <property type="match status" value="1"/>
</dbReference>
<evidence type="ECO:0000256" key="3">
    <source>
        <dbReference type="ARBA" id="ARBA00023121"/>
    </source>
</evidence>
<evidence type="ECO:0000313" key="5">
    <source>
        <dbReference type="EMBL" id="GFP90195.1"/>
    </source>
</evidence>
<dbReference type="GO" id="GO:0006869">
    <property type="term" value="P:lipid transport"/>
    <property type="evidence" value="ECO:0007669"/>
    <property type="project" value="InterPro"/>
</dbReference>
<evidence type="ECO:0000256" key="2">
    <source>
        <dbReference type="ARBA" id="ARBA00022448"/>
    </source>
</evidence>
<keyword evidence="3" id="KW-0446">Lipid-binding</keyword>
<dbReference type="Pfam" id="PF00234">
    <property type="entry name" value="Tryp_alpha_amyl"/>
    <property type="match status" value="1"/>
</dbReference>
<feature type="domain" description="Bifunctional inhibitor/plant lipid transfer protein/seed storage helical" evidence="4">
    <location>
        <begin position="30"/>
        <end position="104"/>
    </location>
</feature>
<reference evidence="5" key="1">
    <citation type="submission" date="2020-07" db="EMBL/GenBank/DDBJ databases">
        <title>Ethylene signaling mediates host invasion by parasitic plants.</title>
        <authorList>
            <person name="Yoshida S."/>
        </authorList>
    </citation>
    <scope>NUCLEOTIDE SEQUENCE</scope>
    <source>
        <strain evidence="5">Okayama</strain>
    </source>
</reference>
<name>A0A830C4E3_9LAMI</name>
<dbReference type="InterPro" id="IPR000528">
    <property type="entry name" value="Plant_nsLTP"/>
</dbReference>
<sequence length="115" mass="12722">MVQKYISICFACIAVFALIYGPARTHALTCTTALTYLLPCQPFLVKNGHLTDSCCRGINDLRKAAPASFNRHLCLCIKQAATSAKVDPVRVERVMQLCNIDLPLPINRNVQDCNL</sequence>
<organism evidence="5 6">
    <name type="scientific">Phtheirospermum japonicum</name>
    <dbReference type="NCBI Taxonomy" id="374723"/>
    <lineage>
        <taxon>Eukaryota</taxon>
        <taxon>Viridiplantae</taxon>
        <taxon>Streptophyta</taxon>
        <taxon>Embryophyta</taxon>
        <taxon>Tracheophyta</taxon>
        <taxon>Spermatophyta</taxon>
        <taxon>Magnoliopsida</taxon>
        <taxon>eudicotyledons</taxon>
        <taxon>Gunneridae</taxon>
        <taxon>Pentapetalae</taxon>
        <taxon>asterids</taxon>
        <taxon>lamiids</taxon>
        <taxon>Lamiales</taxon>
        <taxon>Orobanchaceae</taxon>
        <taxon>Orobanchaceae incertae sedis</taxon>
        <taxon>Phtheirospermum</taxon>
    </lineage>
</organism>
<dbReference type="InterPro" id="IPR016140">
    <property type="entry name" value="Bifunc_inhib/LTP/seed_store"/>
</dbReference>
<evidence type="ECO:0000256" key="1">
    <source>
        <dbReference type="ARBA" id="ARBA00009748"/>
    </source>
</evidence>
<dbReference type="OrthoDB" id="1876592at2759"/>
<keyword evidence="2" id="KW-0813">Transport</keyword>
<comment type="similarity">
    <text evidence="1">Belongs to the plant LTP family.</text>
</comment>
<comment type="caution">
    <text evidence="5">The sequence shown here is derived from an EMBL/GenBank/DDBJ whole genome shotgun (WGS) entry which is preliminary data.</text>
</comment>
<keyword evidence="6" id="KW-1185">Reference proteome</keyword>
<dbReference type="InterPro" id="IPR036312">
    <property type="entry name" value="Bifun_inhib/LTP/seed_sf"/>
</dbReference>
<proteinExistence type="inferred from homology"/>